<keyword evidence="1" id="KW-0239">DNA-directed DNA polymerase</keyword>
<dbReference type="AlphaFoldDB" id="A0A5A7QLV0"/>
<dbReference type="EMBL" id="BKCP01007449">
    <property type="protein sequence ID" value="GER46209.1"/>
    <property type="molecule type" value="Genomic_DNA"/>
</dbReference>
<keyword evidence="1" id="KW-0862">Zinc</keyword>
<evidence type="ECO:0000313" key="3">
    <source>
        <dbReference type="Proteomes" id="UP000325081"/>
    </source>
</evidence>
<gene>
    <name evidence="2" type="ORF">STAS_23239</name>
</gene>
<keyword evidence="1" id="KW-0808">Transferase</keyword>
<dbReference type="OrthoDB" id="735755at2759"/>
<keyword evidence="1" id="KW-0479">Metal-binding</keyword>
<dbReference type="Proteomes" id="UP000325081">
    <property type="component" value="Unassembled WGS sequence"/>
</dbReference>
<comment type="function">
    <text evidence="1">DNA polymerase II participates in chromosomal DNA replication.</text>
</comment>
<accession>A0A5A7QLV0</accession>
<comment type="subcellular location">
    <subcellularLocation>
        <location evidence="1">Nucleus</location>
    </subcellularLocation>
</comment>
<organism evidence="2 3">
    <name type="scientific">Striga asiatica</name>
    <name type="common">Asiatic witchweed</name>
    <name type="synonym">Buchnera asiatica</name>
    <dbReference type="NCBI Taxonomy" id="4170"/>
    <lineage>
        <taxon>Eukaryota</taxon>
        <taxon>Viridiplantae</taxon>
        <taxon>Streptophyta</taxon>
        <taxon>Embryophyta</taxon>
        <taxon>Tracheophyta</taxon>
        <taxon>Spermatophyta</taxon>
        <taxon>Magnoliopsida</taxon>
        <taxon>eudicotyledons</taxon>
        <taxon>Gunneridae</taxon>
        <taxon>Pentapetalae</taxon>
        <taxon>asterids</taxon>
        <taxon>lamiids</taxon>
        <taxon>Lamiales</taxon>
        <taxon>Orobanchaceae</taxon>
        <taxon>Buchnereae</taxon>
        <taxon>Striga</taxon>
    </lineage>
</organism>
<dbReference type="PANTHER" id="PTHR10670">
    <property type="entry name" value="DNA POLYMERASE EPSILON CATALYTIC SUBUNIT A"/>
    <property type="match status" value="1"/>
</dbReference>
<keyword evidence="3" id="KW-1185">Reference proteome</keyword>
<dbReference type="GO" id="GO:0008270">
    <property type="term" value="F:zinc ion binding"/>
    <property type="evidence" value="ECO:0007669"/>
    <property type="project" value="UniProtKB-KW"/>
</dbReference>
<dbReference type="GO" id="GO:0045004">
    <property type="term" value="P:DNA replication proofreading"/>
    <property type="evidence" value="ECO:0007669"/>
    <property type="project" value="TreeGrafter"/>
</dbReference>
<keyword evidence="1" id="KW-0548">Nucleotidyltransferase</keyword>
<comment type="catalytic activity">
    <reaction evidence="1">
        <text>DNA(n) + a 2'-deoxyribonucleoside 5'-triphosphate = DNA(n+1) + diphosphate</text>
        <dbReference type="Rhea" id="RHEA:22508"/>
        <dbReference type="Rhea" id="RHEA-COMP:17339"/>
        <dbReference type="Rhea" id="RHEA-COMP:17340"/>
        <dbReference type="ChEBI" id="CHEBI:33019"/>
        <dbReference type="ChEBI" id="CHEBI:61560"/>
        <dbReference type="ChEBI" id="CHEBI:173112"/>
        <dbReference type="EC" id="2.7.7.7"/>
    </reaction>
</comment>
<comment type="similarity">
    <text evidence="1">Belongs to the DNA polymerase type-B family.</text>
</comment>
<dbReference type="GO" id="GO:0006272">
    <property type="term" value="P:leading strand elongation"/>
    <property type="evidence" value="ECO:0007669"/>
    <property type="project" value="TreeGrafter"/>
</dbReference>
<sequence>MAGVKEEKVERDSGEKECQRLDNFRTSNDGSEAPSRILNFKQAQGRVGVNSYFQRHELTVTCCHWQIIQFVPSSMHGQFFAWVVVDGTMRTIPIQVSRLFYLNPKAPVTEEFPGRRANKILPHGHKKYNLIEVTIDEDQFRAESEKLAAHLADPEVEWISLPKKRNVQDGWSLDELHMKTTTECSYLENSMSFFYLYHSISDSRAMYVAYFPTSSQVYVVVVSPFPSKELSPQMLERQFREASQALSIQLSMTNEGMTFKVEYVAHVKDAQGNLQRMITEYRLLCLFFIIPLSISSEYFNLCSLKSDFVSFNTYW</sequence>
<evidence type="ECO:0000313" key="2">
    <source>
        <dbReference type="EMBL" id="GER46209.1"/>
    </source>
</evidence>
<keyword evidence="1" id="KW-0408">Iron</keyword>
<keyword evidence="1" id="KW-0863">Zinc-finger</keyword>
<dbReference type="PANTHER" id="PTHR10670:SF0">
    <property type="entry name" value="DNA POLYMERASE EPSILON CATALYTIC SUBUNIT A"/>
    <property type="match status" value="1"/>
</dbReference>
<comment type="caution">
    <text evidence="2">The sequence shown here is derived from an EMBL/GenBank/DDBJ whole genome shotgun (WGS) entry which is preliminary data.</text>
</comment>
<reference evidence="3" key="1">
    <citation type="journal article" date="2019" name="Curr. Biol.">
        <title>Genome Sequence of Striga asiatica Provides Insight into the Evolution of Plant Parasitism.</title>
        <authorList>
            <person name="Yoshida S."/>
            <person name="Kim S."/>
            <person name="Wafula E.K."/>
            <person name="Tanskanen J."/>
            <person name="Kim Y.M."/>
            <person name="Honaas L."/>
            <person name="Yang Z."/>
            <person name="Spallek T."/>
            <person name="Conn C.E."/>
            <person name="Ichihashi Y."/>
            <person name="Cheong K."/>
            <person name="Cui S."/>
            <person name="Der J.P."/>
            <person name="Gundlach H."/>
            <person name="Jiao Y."/>
            <person name="Hori C."/>
            <person name="Ishida J.K."/>
            <person name="Kasahara H."/>
            <person name="Kiba T."/>
            <person name="Kim M.S."/>
            <person name="Koo N."/>
            <person name="Laohavisit A."/>
            <person name="Lee Y.H."/>
            <person name="Lumba S."/>
            <person name="McCourt P."/>
            <person name="Mortimer J.C."/>
            <person name="Mutuku J.M."/>
            <person name="Nomura T."/>
            <person name="Sasaki-Sekimoto Y."/>
            <person name="Seto Y."/>
            <person name="Wang Y."/>
            <person name="Wakatake T."/>
            <person name="Sakakibara H."/>
            <person name="Demura T."/>
            <person name="Yamaguchi S."/>
            <person name="Yoneyama K."/>
            <person name="Manabe R.I."/>
            <person name="Nelson D.C."/>
            <person name="Schulman A.H."/>
            <person name="Timko M.P."/>
            <person name="dePamphilis C.W."/>
            <person name="Choi D."/>
            <person name="Shirasu K."/>
        </authorList>
    </citation>
    <scope>NUCLEOTIDE SEQUENCE [LARGE SCALE GENOMIC DNA]</scope>
    <source>
        <strain evidence="3">cv. UVA1</strain>
    </source>
</reference>
<dbReference type="GO" id="GO:0008310">
    <property type="term" value="F:single-stranded DNA 3'-5' DNA exonuclease activity"/>
    <property type="evidence" value="ECO:0007669"/>
    <property type="project" value="TreeGrafter"/>
</dbReference>
<dbReference type="GO" id="GO:0008622">
    <property type="term" value="C:epsilon DNA polymerase complex"/>
    <property type="evidence" value="ECO:0007669"/>
    <property type="project" value="InterPro"/>
</dbReference>
<protein>
    <recommendedName>
        <fullName evidence="1">DNA polymerase epsilon catalytic subunit</fullName>
        <ecNumber evidence="1">2.7.7.7</ecNumber>
    </recommendedName>
</protein>
<dbReference type="GO" id="GO:0003677">
    <property type="term" value="F:DNA binding"/>
    <property type="evidence" value="ECO:0007669"/>
    <property type="project" value="UniProtKB-KW"/>
</dbReference>
<name>A0A5A7QLV0_STRAF</name>
<dbReference type="EC" id="2.7.7.7" evidence="1"/>
<keyword evidence="1" id="KW-0539">Nucleus</keyword>
<evidence type="ECO:0000256" key="1">
    <source>
        <dbReference type="RuleBase" id="RU365029"/>
    </source>
</evidence>
<keyword evidence="1" id="KW-0004">4Fe-4S</keyword>
<comment type="cofactor">
    <cofactor evidence="1">
        <name>[4Fe-4S] cluster</name>
        <dbReference type="ChEBI" id="CHEBI:49883"/>
    </cofactor>
</comment>
<keyword evidence="1" id="KW-0238">DNA-binding</keyword>
<dbReference type="GO" id="GO:0006287">
    <property type="term" value="P:base-excision repair, gap-filling"/>
    <property type="evidence" value="ECO:0007669"/>
    <property type="project" value="TreeGrafter"/>
</dbReference>
<dbReference type="GO" id="GO:0003887">
    <property type="term" value="F:DNA-directed DNA polymerase activity"/>
    <property type="evidence" value="ECO:0007669"/>
    <property type="project" value="UniProtKB-KW"/>
</dbReference>
<dbReference type="InterPro" id="IPR029703">
    <property type="entry name" value="POL2"/>
</dbReference>
<dbReference type="GO" id="GO:0051539">
    <property type="term" value="F:4 iron, 4 sulfur cluster binding"/>
    <property type="evidence" value="ECO:0007669"/>
    <property type="project" value="UniProtKB-KW"/>
</dbReference>
<dbReference type="GO" id="GO:0006297">
    <property type="term" value="P:nucleotide-excision repair, DNA gap filling"/>
    <property type="evidence" value="ECO:0007669"/>
    <property type="project" value="TreeGrafter"/>
</dbReference>
<proteinExistence type="inferred from homology"/>
<keyword evidence="1" id="KW-0411">Iron-sulfur</keyword>
<dbReference type="GO" id="GO:0000278">
    <property type="term" value="P:mitotic cell cycle"/>
    <property type="evidence" value="ECO:0007669"/>
    <property type="project" value="TreeGrafter"/>
</dbReference>
<keyword evidence="1" id="KW-0235">DNA replication</keyword>